<evidence type="ECO:0000313" key="2">
    <source>
        <dbReference type="Proteomes" id="UP000542742"/>
    </source>
</evidence>
<evidence type="ECO:0000313" key="1">
    <source>
        <dbReference type="EMBL" id="MBB4693179.1"/>
    </source>
</evidence>
<proteinExistence type="predicted"/>
<dbReference type="Proteomes" id="UP000542742">
    <property type="component" value="Unassembled WGS sequence"/>
</dbReference>
<dbReference type="EMBL" id="JACHMF010000001">
    <property type="protein sequence ID" value="MBB4693179.1"/>
    <property type="molecule type" value="Genomic_DNA"/>
</dbReference>
<accession>A0A7W7CR35</accession>
<dbReference type="AlphaFoldDB" id="A0A7W7CR35"/>
<dbReference type="RefSeq" id="WP_184951829.1">
    <property type="nucleotide sequence ID" value="NZ_BOMC01000080.1"/>
</dbReference>
<keyword evidence="2" id="KW-1185">Reference proteome</keyword>
<comment type="caution">
    <text evidence="1">The sequence shown here is derived from an EMBL/GenBank/DDBJ whole genome shotgun (WGS) entry which is preliminary data.</text>
</comment>
<protein>
    <recommendedName>
        <fullName evidence="3">Haloalkane dehalogenase</fullName>
    </recommendedName>
</protein>
<evidence type="ECO:0008006" key="3">
    <source>
        <dbReference type="Google" id="ProtNLM"/>
    </source>
</evidence>
<name>A0A7W7CR35_9ACTN</name>
<gene>
    <name evidence="1" type="ORF">BKA14_003327</name>
</gene>
<sequence>MTETVALAHVVDGSGPSLVALHGMPEDRRFWDRVPLHEHPARFAGTCAGTASPRASGPATR</sequence>
<organism evidence="1 2">
    <name type="scientific">Paractinoplanes abujensis</name>
    <dbReference type="NCBI Taxonomy" id="882441"/>
    <lineage>
        <taxon>Bacteria</taxon>
        <taxon>Bacillati</taxon>
        <taxon>Actinomycetota</taxon>
        <taxon>Actinomycetes</taxon>
        <taxon>Micromonosporales</taxon>
        <taxon>Micromonosporaceae</taxon>
        <taxon>Paractinoplanes</taxon>
    </lineage>
</organism>
<reference evidence="1 2" key="1">
    <citation type="submission" date="2020-08" db="EMBL/GenBank/DDBJ databases">
        <title>Sequencing the genomes of 1000 actinobacteria strains.</title>
        <authorList>
            <person name="Klenk H.-P."/>
        </authorList>
    </citation>
    <scope>NUCLEOTIDE SEQUENCE [LARGE SCALE GENOMIC DNA]</scope>
    <source>
        <strain evidence="1 2">DSM 45518</strain>
    </source>
</reference>